<evidence type="ECO:0000256" key="1">
    <source>
        <dbReference type="ARBA" id="ARBA00010088"/>
    </source>
</evidence>
<organism evidence="4 5">
    <name type="scientific">Sinomonas terricola</name>
    <dbReference type="NCBI Taxonomy" id="3110330"/>
    <lineage>
        <taxon>Bacteria</taxon>
        <taxon>Bacillati</taxon>
        <taxon>Actinomycetota</taxon>
        <taxon>Actinomycetes</taxon>
        <taxon>Micrococcales</taxon>
        <taxon>Micrococcaceae</taxon>
        <taxon>Sinomonas</taxon>
    </lineage>
</organism>
<evidence type="ECO:0000256" key="2">
    <source>
        <dbReference type="ARBA" id="ARBA00022801"/>
    </source>
</evidence>
<keyword evidence="5" id="KW-1185">Reference proteome</keyword>
<dbReference type="InterPro" id="IPR002410">
    <property type="entry name" value="Peptidase_S33"/>
</dbReference>
<dbReference type="SUPFAM" id="SSF53474">
    <property type="entry name" value="alpha/beta-Hydrolases"/>
    <property type="match status" value="1"/>
</dbReference>
<evidence type="ECO:0000259" key="3">
    <source>
        <dbReference type="Pfam" id="PF00561"/>
    </source>
</evidence>
<dbReference type="Pfam" id="PF00561">
    <property type="entry name" value="Abhydrolase_1"/>
    <property type="match status" value="1"/>
</dbReference>
<proteinExistence type="inferred from homology"/>
<dbReference type="EMBL" id="JAYGGQ010000003">
    <property type="protein sequence ID" value="MEA5454352.1"/>
    <property type="molecule type" value="Genomic_DNA"/>
</dbReference>
<dbReference type="InterPro" id="IPR000073">
    <property type="entry name" value="AB_hydrolase_1"/>
</dbReference>
<dbReference type="RefSeq" id="WP_323278179.1">
    <property type="nucleotide sequence ID" value="NZ_JAYGGQ010000003.1"/>
</dbReference>
<feature type="domain" description="AB hydrolase-1" evidence="3">
    <location>
        <begin position="62"/>
        <end position="200"/>
    </location>
</feature>
<comment type="caution">
    <text evidence="4">The sequence shown here is derived from an EMBL/GenBank/DDBJ whole genome shotgun (WGS) entry which is preliminary data.</text>
</comment>
<dbReference type="Gene3D" id="3.40.50.1820">
    <property type="entry name" value="alpha/beta hydrolase"/>
    <property type="match status" value="1"/>
</dbReference>
<evidence type="ECO:0000313" key="5">
    <source>
        <dbReference type="Proteomes" id="UP001304769"/>
    </source>
</evidence>
<keyword evidence="2 4" id="KW-0378">Hydrolase</keyword>
<dbReference type="PRINTS" id="PR00793">
    <property type="entry name" value="PROAMNOPTASE"/>
</dbReference>
<accession>A0ABU5T3W2</accession>
<reference evidence="4 5" key="1">
    <citation type="submission" date="2023-12" db="EMBL/GenBank/DDBJ databases">
        <title>Sinomonas terricola sp. nov, isolated from litchi orchard soil in Guangdong, PR China.</title>
        <authorList>
            <person name="Jiaxin W."/>
            <person name="Yang Z."/>
            <person name="Honghui Z."/>
        </authorList>
    </citation>
    <scope>NUCLEOTIDE SEQUENCE [LARGE SCALE GENOMIC DNA]</scope>
    <source>
        <strain evidence="4 5">JGH33</strain>
    </source>
</reference>
<dbReference type="PANTHER" id="PTHR43248:SF2">
    <property type="entry name" value="PROLYL AMINOPEPTIDASE"/>
    <property type="match status" value="1"/>
</dbReference>
<protein>
    <submittedName>
        <fullName evidence="4">Alpha/beta fold hydrolase</fullName>
    </submittedName>
</protein>
<dbReference type="Proteomes" id="UP001304769">
    <property type="component" value="Unassembled WGS sequence"/>
</dbReference>
<dbReference type="InterPro" id="IPR029058">
    <property type="entry name" value="AB_hydrolase_fold"/>
</dbReference>
<name>A0ABU5T3W2_9MICC</name>
<gene>
    <name evidence="4" type="ORF">SPF06_06425</name>
</gene>
<dbReference type="PANTHER" id="PTHR43248">
    <property type="entry name" value="2-SUCCINYL-6-HYDROXY-2,4-CYCLOHEXADIENE-1-CARBOXYLATE SYNTHASE"/>
    <property type="match status" value="1"/>
</dbReference>
<dbReference type="InterPro" id="IPR051601">
    <property type="entry name" value="Serine_prot/Carboxylest_S33"/>
</dbReference>
<comment type="similarity">
    <text evidence="1">Belongs to the peptidase S33 family.</text>
</comment>
<evidence type="ECO:0000313" key="4">
    <source>
        <dbReference type="EMBL" id="MEA5454352.1"/>
    </source>
</evidence>
<sequence>MSTAQAARHRVVAEHAFRGMRTVEHVFAVPLDHGDPGGEQIEVFAREIASAAHPAEVAARLPWLVYLQGGPGGRGNRVTSLAGWMKEAAKEFRILMLDQRGTGLSTPADRTTLPLRGGPDEQAEYLSHFRADSIVLDCEAIRRALGSGPWTAYGQSFGGFCALTYLSLAPNGLKEVLITGGLAPLDGPADRVYRATYARLAARNAEYFAWYPEDRARVTEIIEHVRASDERLPDGSRLTPERFQLVGNLLGGNTRVDSLHCLLEDAFTRGTDGTRLADAFLTQVHAIVTRASNPLYAVLHESIYAQGEASGWAAWRVLDEYPGFRADAPEPLLLGEMVCPWIFEQDPALVPLAETAQLLAQKSGWGALYDPAQLAENIVPAAAAVYRDDIYVDRDLSLETADRVRGLRVWETADFHHDGIADDGEAIFARLLSMVREQ</sequence>
<dbReference type="GO" id="GO:0016787">
    <property type="term" value="F:hydrolase activity"/>
    <property type="evidence" value="ECO:0007669"/>
    <property type="project" value="UniProtKB-KW"/>
</dbReference>